<evidence type="ECO:0000313" key="1">
    <source>
        <dbReference type="EMBL" id="TNX92344.1"/>
    </source>
</evidence>
<proteinExistence type="predicted"/>
<organism evidence="1 2">
    <name type="scientific">Acinetobacter radioresistens</name>
    <dbReference type="NCBI Taxonomy" id="40216"/>
    <lineage>
        <taxon>Bacteria</taxon>
        <taxon>Pseudomonadati</taxon>
        <taxon>Pseudomonadota</taxon>
        <taxon>Gammaproteobacteria</taxon>
        <taxon>Moraxellales</taxon>
        <taxon>Moraxellaceae</taxon>
        <taxon>Acinetobacter</taxon>
    </lineage>
</organism>
<dbReference type="EMBL" id="VFBM01000004">
    <property type="protein sequence ID" value="TNX92344.1"/>
    <property type="molecule type" value="Genomic_DNA"/>
</dbReference>
<dbReference type="Proteomes" id="UP000314285">
    <property type="component" value="Unassembled WGS sequence"/>
</dbReference>
<evidence type="ECO:0000313" key="2">
    <source>
        <dbReference type="Proteomes" id="UP000314285"/>
    </source>
</evidence>
<accession>A0A8H2JZ96</accession>
<reference evidence="1 2" key="1">
    <citation type="submission" date="2019-06" db="EMBL/GenBank/DDBJ databases">
        <title>Genome of Acinetobacter radioresistens APH1, a phenol degrading strain.</title>
        <authorList>
            <person name="Liu Y."/>
        </authorList>
    </citation>
    <scope>NUCLEOTIDE SEQUENCE [LARGE SCALE GENOMIC DNA]</scope>
    <source>
        <strain evidence="1 2">APH1</strain>
    </source>
</reference>
<comment type="caution">
    <text evidence="1">The sequence shown here is derived from an EMBL/GenBank/DDBJ whole genome shotgun (WGS) entry which is preliminary data.</text>
</comment>
<dbReference type="AlphaFoldDB" id="A0A8H2JZ96"/>
<protein>
    <submittedName>
        <fullName evidence="1">Uncharacterized protein</fullName>
    </submittedName>
</protein>
<name>A0A8H2JZ96_ACIRA</name>
<sequence>MVNNSEVLQDLCYRLYTEKLSTHHSRANSATDKLNFLAEAVKLFSEIEVVKCSIMIKAVTVIFKFNSRRYTFWSVEMSEIDDKNAFVKYLFHHLKDIYSDCNNID</sequence>
<gene>
    <name evidence="1" type="ORF">FHY67_06190</name>
</gene>